<keyword evidence="1" id="KW-0732">Signal</keyword>
<feature type="domain" description="DUF1541" evidence="2">
    <location>
        <begin position="142"/>
        <end position="193"/>
    </location>
</feature>
<organism evidence="3 4">
    <name type="scientific">Tetzosporium hominis</name>
    <dbReference type="NCBI Taxonomy" id="2020506"/>
    <lineage>
        <taxon>Bacteria</taxon>
        <taxon>Bacillati</taxon>
        <taxon>Bacillota</taxon>
        <taxon>Bacilli</taxon>
        <taxon>Bacillales</taxon>
        <taxon>Caryophanaceae</taxon>
        <taxon>Tetzosporium</taxon>
    </lineage>
</organism>
<keyword evidence="4" id="KW-1185">Reference proteome</keyword>
<dbReference type="Gene3D" id="2.30.30.1210">
    <property type="entry name" value="Domain of unknown function DUF1541"/>
    <property type="match status" value="1"/>
</dbReference>
<dbReference type="PROSITE" id="PS51257">
    <property type="entry name" value="PROKAR_LIPOPROTEIN"/>
    <property type="match status" value="1"/>
</dbReference>
<sequence>MKKSSKFATLTLAATLLLAACGDANDDMMMDDSQMEEHENMDQGEMDHGDMGHGSMNHSTDGSIPEGLQEASDPTFAVGDTALITNAHMEGMEGVEAEIVGAFDTTVYTVSYTPTTGGDPVEDHKWVIHEELEDAGEAPLEVGAEVTLDADHMEGMDGATATIDSAEETTVYMVNYTDKETGDDVTNHKWVTESELSPVN</sequence>
<dbReference type="OrthoDB" id="1701949at2"/>
<comment type="caution">
    <text evidence="3">The sequence shown here is derived from an EMBL/GenBank/DDBJ whole genome shotgun (WGS) entry which is preliminary data.</text>
</comment>
<dbReference type="InterPro" id="IPR011438">
    <property type="entry name" value="DUF1541"/>
</dbReference>
<evidence type="ECO:0000259" key="2">
    <source>
        <dbReference type="Pfam" id="PF07563"/>
    </source>
</evidence>
<proteinExistence type="predicted"/>
<feature type="signal peptide" evidence="1">
    <location>
        <begin position="1"/>
        <end position="19"/>
    </location>
</feature>
<evidence type="ECO:0000313" key="4">
    <source>
        <dbReference type="Proteomes" id="UP000217065"/>
    </source>
</evidence>
<protein>
    <recommendedName>
        <fullName evidence="2">DUF1541 domain-containing protein</fullName>
    </recommendedName>
</protein>
<evidence type="ECO:0000256" key="1">
    <source>
        <dbReference type="SAM" id="SignalP"/>
    </source>
</evidence>
<dbReference type="Proteomes" id="UP000217065">
    <property type="component" value="Unassembled WGS sequence"/>
</dbReference>
<accession>A0A264W3C4</accession>
<dbReference type="Pfam" id="PF07563">
    <property type="entry name" value="DUF1541"/>
    <property type="match status" value="2"/>
</dbReference>
<dbReference type="AlphaFoldDB" id="A0A264W3C4"/>
<gene>
    <name evidence="3" type="ORF">CF394_07560</name>
</gene>
<evidence type="ECO:0000313" key="3">
    <source>
        <dbReference type="EMBL" id="OZS78082.1"/>
    </source>
</evidence>
<name>A0A264W3C4_9BACL</name>
<reference evidence="3 4" key="1">
    <citation type="submission" date="2017-07" db="EMBL/GenBank/DDBJ databases">
        <title>Tetzosporium hominis gen.nov. sp.nov.</title>
        <authorList>
            <person name="Tetz G."/>
            <person name="Tetz V."/>
        </authorList>
    </citation>
    <scope>NUCLEOTIDE SEQUENCE [LARGE SCALE GENOMIC DNA]</scope>
    <source>
        <strain evidence="3 4">VT-49</strain>
    </source>
</reference>
<feature type="domain" description="DUF1541" evidence="2">
    <location>
        <begin position="78"/>
        <end position="129"/>
    </location>
</feature>
<feature type="chain" id="PRO_5038708855" description="DUF1541 domain-containing protein" evidence="1">
    <location>
        <begin position="20"/>
        <end position="200"/>
    </location>
</feature>
<dbReference type="RefSeq" id="WP_094942710.1">
    <property type="nucleotide sequence ID" value="NZ_NOKQ01000204.1"/>
</dbReference>
<dbReference type="EMBL" id="NOKQ01000204">
    <property type="protein sequence ID" value="OZS78082.1"/>
    <property type="molecule type" value="Genomic_DNA"/>
</dbReference>